<accession>A0AAD5IF31</accession>
<name>A0AAD5IF31_ACENE</name>
<evidence type="ECO:0000313" key="1">
    <source>
        <dbReference type="EMBL" id="KAI9161056.1"/>
    </source>
</evidence>
<reference evidence="1" key="1">
    <citation type="journal article" date="2022" name="Plant J.">
        <title>Strategies of tolerance reflected in two North American maple genomes.</title>
        <authorList>
            <person name="McEvoy S.L."/>
            <person name="Sezen U.U."/>
            <person name="Trouern-Trend A."/>
            <person name="McMahon S.M."/>
            <person name="Schaberg P.G."/>
            <person name="Yang J."/>
            <person name="Wegrzyn J.L."/>
            <person name="Swenson N.G."/>
        </authorList>
    </citation>
    <scope>NUCLEOTIDE SEQUENCE</scope>
    <source>
        <strain evidence="1">91603</strain>
    </source>
</reference>
<comment type="caution">
    <text evidence="1">The sequence shown here is derived from an EMBL/GenBank/DDBJ whole genome shotgun (WGS) entry which is preliminary data.</text>
</comment>
<keyword evidence="2" id="KW-1185">Reference proteome</keyword>
<dbReference type="Proteomes" id="UP001064489">
    <property type="component" value="Chromosome 2"/>
</dbReference>
<organism evidence="1 2">
    <name type="scientific">Acer negundo</name>
    <name type="common">Box elder</name>
    <dbReference type="NCBI Taxonomy" id="4023"/>
    <lineage>
        <taxon>Eukaryota</taxon>
        <taxon>Viridiplantae</taxon>
        <taxon>Streptophyta</taxon>
        <taxon>Embryophyta</taxon>
        <taxon>Tracheophyta</taxon>
        <taxon>Spermatophyta</taxon>
        <taxon>Magnoliopsida</taxon>
        <taxon>eudicotyledons</taxon>
        <taxon>Gunneridae</taxon>
        <taxon>Pentapetalae</taxon>
        <taxon>rosids</taxon>
        <taxon>malvids</taxon>
        <taxon>Sapindales</taxon>
        <taxon>Sapindaceae</taxon>
        <taxon>Hippocastanoideae</taxon>
        <taxon>Acereae</taxon>
        <taxon>Acer</taxon>
    </lineage>
</organism>
<sequence>MDDQIAVPEDIKNLEQGFFFTVQFYYITKLVYPNRILAIEDDRNLINFTQKMNIHCQFFLTVEIFRSRVYEILKQLVSSLKFPLAHLVVDDDDNDEDSDK</sequence>
<dbReference type="EMBL" id="JAJSOW010000106">
    <property type="protein sequence ID" value="KAI9161056.1"/>
    <property type="molecule type" value="Genomic_DNA"/>
</dbReference>
<proteinExistence type="predicted"/>
<dbReference type="AlphaFoldDB" id="A0AAD5IF31"/>
<evidence type="ECO:0000313" key="2">
    <source>
        <dbReference type="Proteomes" id="UP001064489"/>
    </source>
</evidence>
<reference evidence="1" key="2">
    <citation type="submission" date="2023-02" db="EMBL/GenBank/DDBJ databases">
        <authorList>
            <person name="Swenson N.G."/>
            <person name="Wegrzyn J.L."/>
            <person name="Mcevoy S.L."/>
        </authorList>
    </citation>
    <scope>NUCLEOTIDE SEQUENCE</scope>
    <source>
        <strain evidence="1">91603</strain>
        <tissue evidence="1">Leaf</tissue>
    </source>
</reference>
<gene>
    <name evidence="1" type="ORF">LWI28_014062</name>
</gene>
<protein>
    <submittedName>
        <fullName evidence="1">Uncharacterized protein</fullName>
    </submittedName>
</protein>